<evidence type="ECO:0000259" key="8">
    <source>
        <dbReference type="PROSITE" id="PS51379"/>
    </source>
</evidence>
<dbReference type="SUPFAM" id="SSF54862">
    <property type="entry name" value="4Fe-4S ferredoxins"/>
    <property type="match status" value="1"/>
</dbReference>
<protein>
    <recommendedName>
        <fullName evidence="3">Ferredoxin</fullName>
    </recommendedName>
</protein>
<comment type="function">
    <text evidence="2">Ferredoxins are iron-sulfur proteins that transfer electrons in a wide variety of metabolic reactions.</text>
</comment>
<keyword evidence="5" id="KW-0479">Metal-binding</keyword>
<evidence type="ECO:0000256" key="4">
    <source>
        <dbReference type="ARBA" id="ARBA00022485"/>
    </source>
</evidence>
<dbReference type="InterPro" id="IPR017900">
    <property type="entry name" value="4Fe4S_Fe_S_CS"/>
</dbReference>
<sequence>MAFYMILFSPCGGTRRIAEILEREWKEEQRICIDLCDPQVTKSLPYFKEDDTCIIAMPSYGGRAPQTALQRLRVIQGNHASAILVCSYGNRAYEDTLLEMKECAQESGFVCRAAIAAVAEHSIMHQYGAGRPDAQDTQELTVFARQIQEHLEKDAACELQVTGNHPYKPYNGVPLKPSANQSCMQCGQCAAQCPVQAIPIKHPEKTDTDRCISCMRCVAVCPVHARSLNKLLLAVSVRKLHKACVTRKSNDLFL</sequence>
<dbReference type="Gene3D" id="3.30.70.20">
    <property type="match status" value="1"/>
</dbReference>
<organism evidence="9 10">
    <name type="scientific">Clostridium innocuum</name>
    <dbReference type="NCBI Taxonomy" id="1522"/>
    <lineage>
        <taxon>Bacteria</taxon>
        <taxon>Bacillati</taxon>
        <taxon>Bacillota</taxon>
        <taxon>Clostridia</taxon>
        <taxon>Eubacteriales</taxon>
        <taxon>Clostridiaceae</taxon>
        <taxon>Clostridium</taxon>
    </lineage>
</organism>
<evidence type="ECO:0000256" key="5">
    <source>
        <dbReference type="ARBA" id="ARBA00022723"/>
    </source>
</evidence>
<dbReference type="Gene3D" id="3.40.50.360">
    <property type="match status" value="1"/>
</dbReference>
<keyword evidence="6" id="KW-0408">Iron</keyword>
<dbReference type="InterPro" id="IPR017896">
    <property type="entry name" value="4Fe4S_Fe-S-bd"/>
</dbReference>
<dbReference type="AlphaFoldDB" id="A0A099I7F7"/>
<comment type="cofactor">
    <cofactor evidence="1">
        <name>[4Fe-4S] cluster</name>
        <dbReference type="ChEBI" id="CHEBI:49883"/>
    </cofactor>
</comment>
<evidence type="ECO:0000256" key="7">
    <source>
        <dbReference type="ARBA" id="ARBA00023014"/>
    </source>
</evidence>
<dbReference type="PANTHER" id="PTHR24960">
    <property type="entry name" value="PHOTOSYSTEM I IRON-SULFUR CENTER-RELATED"/>
    <property type="match status" value="1"/>
</dbReference>
<name>A0A099I7F7_CLOIN</name>
<evidence type="ECO:0000313" key="9">
    <source>
        <dbReference type="EMBL" id="KGJ53197.1"/>
    </source>
</evidence>
<dbReference type="GO" id="GO:0046872">
    <property type="term" value="F:metal ion binding"/>
    <property type="evidence" value="ECO:0007669"/>
    <property type="project" value="UniProtKB-KW"/>
</dbReference>
<dbReference type="Pfam" id="PF12838">
    <property type="entry name" value="Fer4_7"/>
    <property type="match status" value="1"/>
</dbReference>
<accession>A0A099I7F7</accession>
<dbReference type="EMBL" id="JQIF01000044">
    <property type="protein sequence ID" value="KGJ53197.1"/>
    <property type="molecule type" value="Genomic_DNA"/>
</dbReference>
<evidence type="ECO:0000256" key="6">
    <source>
        <dbReference type="ARBA" id="ARBA00023004"/>
    </source>
</evidence>
<dbReference type="Proteomes" id="UP000030008">
    <property type="component" value="Unassembled WGS sequence"/>
</dbReference>
<dbReference type="InterPro" id="IPR050157">
    <property type="entry name" value="PSI_iron-sulfur_center"/>
</dbReference>
<gene>
    <name evidence="9" type="ORF">CIAN88_10690</name>
</gene>
<dbReference type="GO" id="GO:0051539">
    <property type="term" value="F:4 iron, 4 sulfur cluster binding"/>
    <property type="evidence" value="ECO:0007669"/>
    <property type="project" value="UniProtKB-KW"/>
</dbReference>
<comment type="caution">
    <text evidence="9">The sequence shown here is derived from an EMBL/GenBank/DDBJ whole genome shotgun (WGS) entry which is preliminary data.</text>
</comment>
<dbReference type="SUPFAM" id="SSF52218">
    <property type="entry name" value="Flavoproteins"/>
    <property type="match status" value="1"/>
</dbReference>
<keyword evidence="4" id="KW-0004">4Fe-4S</keyword>
<evidence type="ECO:0000256" key="2">
    <source>
        <dbReference type="ARBA" id="ARBA00003532"/>
    </source>
</evidence>
<reference evidence="9 10" key="1">
    <citation type="submission" date="2014-08" db="EMBL/GenBank/DDBJ databases">
        <title>Clostridium innocuum, an unnegligible vancomycin-resistant pathogen causing extra-intestinal infections.</title>
        <authorList>
            <person name="Feng Y."/>
            <person name="Chiu C.-H."/>
        </authorList>
    </citation>
    <scope>NUCLEOTIDE SEQUENCE [LARGE SCALE GENOMIC DNA]</scope>
    <source>
        <strain evidence="9 10">AN88</strain>
    </source>
</reference>
<dbReference type="PROSITE" id="PS00198">
    <property type="entry name" value="4FE4S_FER_1"/>
    <property type="match status" value="1"/>
</dbReference>
<evidence type="ECO:0000256" key="3">
    <source>
        <dbReference type="ARBA" id="ARBA00013529"/>
    </source>
</evidence>
<dbReference type="PROSITE" id="PS51379">
    <property type="entry name" value="4FE4S_FER_2"/>
    <property type="match status" value="2"/>
</dbReference>
<keyword evidence="7" id="KW-0411">Iron-sulfur</keyword>
<evidence type="ECO:0000313" key="10">
    <source>
        <dbReference type="Proteomes" id="UP000030008"/>
    </source>
</evidence>
<evidence type="ECO:0000256" key="1">
    <source>
        <dbReference type="ARBA" id="ARBA00001966"/>
    </source>
</evidence>
<dbReference type="InterPro" id="IPR029039">
    <property type="entry name" value="Flavoprotein-like_sf"/>
</dbReference>
<dbReference type="PANTHER" id="PTHR24960:SF79">
    <property type="entry name" value="PHOTOSYSTEM I IRON-SULFUR CENTER"/>
    <property type="match status" value="1"/>
</dbReference>
<dbReference type="RefSeq" id="WP_044905398.1">
    <property type="nucleotide sequence ID" value="NZ_JQIF01000044.1"/>
</dbReference>
<feature type="domain" description="4Fe-4S ferredoxin-type" evidence="8">
    <location>
        <begin position="175"/>
        <end position="200"/>
    </location>
</feature>
<feature type="domain" description="4Fe-4S ferredoxin-type" evidence="8">
    <location>
        <begin position="201"/>
        <end position="231"/>
    </location>
</feature>
<proteinExistence type="predicted"/>